<evidence type="ECO:0000256" key="2">
    <source>
        <dbReference type="ARBA" id="ARBA00012906"/>
    </source>
</evidence>
<dbReference type="SUPFAM" id="SSF52540">
    <property type="entry name" value="P-loop containing nucleoside triphosphate hydrolases"/>
    <property type="match status" value="1"/>
</dbReference>
<feature type="domain" description="Cytidylate kinase" evidence="9">
    <location>
        <begin position="12"/>
        <end position="159"/>
    </location>
</feature>
<dbReference type="Gene3D" id="3.40.50.300">
    <property type="entry name" value="P-loop containing nucleotide triphosphate hydrolases"/>
    <property type="match status" value="1"/>
</dbReference>
<organism evidence="10">
    <name type="scientific">mine drainage metagenome</name>
    <dbReference type="NCBI Taxonomy" id="410659"/>
    <lineage>
        <taxon>unclassified sequences</taxon>
        <taxon>metagenomes</taxon>
        <taxon>ecological metagenomes</taxon>
    </lineage>
</organism>
<reference evidence="10" key="1">
    <citation type="submission" date="2013-08" db="EMBL/GenBank/DDBJ databases">
        <authorList>
            <person name="Mendez C."/>
            <person name="Richter M."/>
            <person name="Ferrer M."/>
            <person name="Sanchez J."/>
        </authorList>
    </citation>
    <scope>NUCLEOTIDE SEQUENCE</scope>
</reference>
<keyword evidence="5 10" id="KW-0418">Kinase</keyword>
<dbReference type="InterPro" id="IPR003136">
    <property type="entry name" value="Cytidylate_kin"/>
</dbReference>
<evidence type="ECO:0000256" key="7">
    <source>
        <dbReference type="ARBA" id="ARBA00047615"/>
    </source>
</evidence>
<feature type="non-terminal residue" evidence="10">
    <location>
        <position position="159"/>
    </location>
</feature>
<evidence type="ECO:0000256" key="4">
    <source>
        <dbReference type="ARBA" id="ARBA00022741"/>
    </source>
</evidence>
<keyword evidence="6" id="KW-0067">ATP-binding</keyword>
<comment type="similarity">
    <text evidence="1">Belongs to the cytidylate kinase family. Type 1 subfamily.</text>
</comment>
<keyword evidence="10" id="KW-0436">Ligase</keyword>
<evidence type="ECO:0000256" key="3">
    <source>
        <dbReference type="ARBA" id="ARBA00022679"/>
    </source>
</evidence>
<evidence type="ECO:0000256" key="8">
    <source>
        <dbReference type="ARBA" id="ARBA00048478"/>
    </source>
</evidence>
<dbReference type="CDD" id="cd02020">
    <property type="entry name" value="CMPK"/>
    <property type="match status" value="1"/>
</dbReference>
<protein>
    <recommendedName>
        <fullName evidence="2">(d)CMP kinase</fullName>
        <ecNumber evidence="2">2.7.4.25</ecNumber>
    </recommendedName>
</protein>
<dbReference type="InterPro" id="IPR011994">
    <property type="entry name" value="Cytidylate_kinase_dom"/>
</dbReference>
<evidence type="ECO:0000256" key="6">
    <source>
        <dbReference type="ARBA" id="ARBA00022840"/>
    </source>
</evidence>
<dbReference type="GO" id="GO:0016874">
    <property type="term" value="F:ligase activity"/>
    <property type="evidence" value="ECO:0007669"/>
    <property type="project" value="UniProtKB-KW"/>
</dbReference>
<comment type="catalytic activity">
    <reaction evidence="7">
        <text>dCMP + ATP = dCDP + ADP</text>
        <dbReference type="Rhea" id="RHEA:25094"/>
        <dbReference type="ChEBI" id="CHEBI:30616"/>
        <dbReference type="ChEBI" id="CHEBI:57566"/>
        <dbReference type="ChEBI" id="CHEBI:58593"/>
        <dbReference type="ChEBI" id="CHEBI:456216"/>
        <dbReference type="EC" id="2.7.4.25"/>
    </reaction>
</comment>
<dbReference type="Pfam" id="PF02224">
    <property type="entry name" value="Cytidylate_kin"/>
    <property type="match status" value="1"/>
</dbReference>
<gene>
    <name evidence="10" type="ORF">B2A_10004</name>
</gene>
<dbReference type="GO" id="GO:0036431">
    <property type="term" value="F:dCMP kinase activity"/>
    <property type="evidence" value="ECO:0007669"/>
    <property type="project" value="InterPro"/>
</dbReference>
<dbReference type="NCBIfam" id="TIGR00017">
    <property type="entry name" value="cmk"/>
    <property type="match status" value="1"/>
</dbReference>
<dbReference type="AlphaFoldDB" id="T0ZFQ4"/>
<evidence type="ECO:0000256" key="1">
    <source>
        <dbReference type="ARBA" id="ARBA00009427"/>
    </source>
</evidence>
<dbReference type="InterPro" id="IPR027417">
    <property type="entry name" value="P-loop_NTPase"/>
</dbReference>
<proteinExistence type="inferred from homology"/>
<dbReference type="GO" id="GO:0006139">
    <property type="term" value="P:nucleobase-containing compound metabolic process"/>
    <property type="evidence" value="ECO:0007669"/>
    <property type="project" value="InterPro"/>
</dbReference>
<evidence type="ECO:0000313" key="10">
    <source>
        <dbReference type="EMBL" id="EQD43147.1"/>
    </source>
</evidence>
<keyword evidence="3" id="KW-0808">Transferase</keyword>
<evidence type="ECO:0000259" key="9">
    <source>
        <dbReference type="Pfam" id="PF02224"/>
    </source>
</evidence>
<evidence type="ECO:0000256" key="5">
    <source>
        <dbReference type="ARBA" id="ARBA00022777"/>
    </source>
</evidence>
<dbReference type="EC" id="2.7.4.25" evidence="2"/>
<accession>T0ZFQ4</accession>
<comment type="caution">
    <text evidence="10">The sequence shown here is derived from an EMBL/GenBank/DDBJ whole genome shotgun (WGS) entry which is preliminary data.</text>
</comment>
<dbReference type="EMBL" id="AUZZ01007223">
    <property type="protein sequence ID" value="EQD43147.1"/>
    <property type="molecule type" value="Genomic_DNA"/>
</dbReference>
<name>T0ZFQ4_9ZZZZ</name>
<keyword evidence="4" id="KW-0547">Nucleotide-binding</keyword>
<comment type="catalytic activity">
    <reaction evidence="8">
        <text>CMP + ATP = CDP + ADP</text>
        <dbReference type="Rhea" id="RHEA:11600"/>
        <dbReference type="ChEBI" id="CHEBI:30616"/>
        <dbReference type="ChEBI" id="CHEBI:58069"/>
        <dbReference type="ChEBI" id="CHEBI:60377"/>
        <dbReference type="ChEBI" id="CHEBI:456216"/>
        <dbReference type="EC" id="2.7.4.25"/>
    </reaction>
</comment>
<reference evidence="10" key="2">
    <citation type="journal article" date="2014" name="ISME J.">
        <title>Microbial stratification in low pH oxic and suboxic macroscopic growths along an acid mine drainage.</title>
        <authorList>
            <person name="Mendez-Garcia C."/>
            <person name="Mesa V."/>
            <person name="Sprenger R.R."/>
            <person name="Richter M."/>
            <person name="Diez M.S."/>
            <person name="Solano J."/>
            <person name="Bargiela R."/>
            <person name="Golyshina O.V."/>
            <person name="Manteca A."/>
            <person name="Ramos J.L."/>
            <person name="Gallego J.R."/>
            <person name="Llorente I."/>
            <person name="Martins Dos Santos V.A."/>
            <person name="Jensen O.N."/>
            <person name="Pelaez A.I."/>
            <person name="Sanchez J."/>
            <person name="Ferrer M."/>
        </authorList>
    </citation>
    <scope>NUCLEOTIDE SEQUENCE</scope>
</reference>
<dbReference type="GO" id="GO:0005524">
    <property type="term" value="F:ATP binding"/>
    <property type="evidence" value="ECO:0007669"/>
    <property type="project" value="UniProtKB-KW"/>
</dbReference>
<sequence length="159" mass="16590">MDDGQVTAVPVIAIDGPGGSGKSTVARAVAARLGYRHLDTGAMYRAVTVLVLRAGVAGDSAEAAQLAQSMTLELGRSVLLNGEDVTAAIRALEVDEAVSSVAANPAVRANLVARQRAWLDDGRGAVVEGRDIGSVVFPDAALKVYLTADPRERARRRLQ</sequence>